<accession>A0A5B7JYF7</accession>
<dbReference type="EMBL" id="VSRR010128890">
    <property type="protein sequence ID" value="MPD01861.1"/>
    <property type="molecule type" value="Genomic_DNA"/>
</dbReference>
<sequence>MVNGFIWGVGEVREGRCQCAGDAAVWRLAVAGIGREALVSGRVEDAAGDIISHQAEHFRRPLQPRHPHCAGGGRPRLGDAHCMTAQRVDSAGETVVRCYAMDTSALSSGEKSEYNIRN</sequence>
<dbReference type="AlphaFoldDB" id="A0A5B7JYF7"/>
<protein>
    <submittedName>
        <fullName evidence="1">Uncharacterized protein</fullName>
    </submittedName>
</protein>
<organism evidence="1 2">
    <name type="scientific">Portunus trituberculatus</name>
    <name type="common">Swimming crab</name>
    <name type="synonym">Neptunus trituberculatus</name>
    <dbReference type="NCBI Taxonomy" id="210409"/>
    <lineage>
        <taxon>Eukaryota</taxon>
        <taxon>Metazoa</taxon>
        <taxon>Ecdysozoa</taxon>
        <taxon>Arthropoda</taxon>
        <taxon>Crustacea</taxon>
        <taxon>Multicrustacea</taxon>
        <taxon>Malacostraca</taxon>
        <taxon>Eumalacostraca</taxon>
        <taxon>Eucarida</taxon>
        <taxon>Decapoda</taxon>
        <taxon>Pleocyemata</taxon>
        <taxon>Brachyura</taxon>
        <taxon>Eubrachyura</taxon>
        <taxon>Portunoidea</taxon>
        <taxon>Portunidae</taxon>
        <taxon>Portuninae</taxon>
        <taxon>Portunus</taxon>
    </lineage>
</organism>
<dbReference type="Proteomes" id="UP000324222">
    <property type="component" value="Unassembled WGS sequence"/>
</dbReference>
<evidence type="ECO:0000313" key="1">
    <source>
        <dbReference type="EMBL" id="MPD01861.1"/>
    </source>
</evidence>
<name>A0A5B7JYF7_PORTR</name>
<reference evidence="1" key="1">
    <citation type="submission" date="2019-05" db="EMBL/GenBank/DDBJ databases">
        <title>Another draft genome of Portunus trituberculatus and its Hox gene families provides insights of decapod evolution.</title>
        <authorList>
            <person name="Jeong J.-H."/>
            <person name="Song I."/>
            <person name="Kim S."/>
            <person name="Choi T."/>
            <person name="Kim D."/>
            <person name="Ryu S."/>
            <person name="Kim W."/>
        </authorList>
    </citation>
    <scope>NUCLEOTIDE SEQUENCE [LARGE SCALE GENOMIC DNA]</scope>
    <source>
        <tissue evidence="1">Muscle</tissue>
    </source>
</reference>
<proteinExistence type="predicted"/>
<comment type="caution">
    <text evidence="1">The sequence shown here is derived from an EMBL/GenBank/DDBJ whole genome shotgun (WGS) entry which is preliminary data.</text>
</comment>
<evidence type="ECO:0000313" key="2">
    <source>
        <dbReference type="Proteomes" id="UP000324222"/>
    </source>
</evidence>
<gene>
    <name evidence="1" type="ORF">E2C01_097407</name>
</gene>
<keyword evidence="2" id="KW-1185">Reference proteome</keyword>